<dbReference type="Proteomes" id="UP000254051">
    <property type="component" value="Unassembled WGS sequence"/>
</dbReference>
<reference evidence="2" key="1">
    <citation type="submission" date="2017-07" db="EMBL/GenBank/DDBJ databases">
        <authorList>
            <person name="Varghese N."/>
            <person name="Submissions S."/>
        </authorList>
    </citation>
    <scope>NUCLEOTIDE SEQUENCE [LARGE SCALE GENOMIC DNA]</scope>
    <source>
        <strain evidence="2">NLAE-zl-C134</strain>
    </source>
</reference>
<evidence type="ECO:0000313" key="2">
    <source>
        <dbReference type="Proteomes" id="UP000254051"/>
    </source>
</evidence>
<accession>A0A315ZUS4</accession>
<keyword evidence="2" id="KW-1185">Reference proteome</keyword>
<gene>
    <name evidence="1" type="ORF">SAMN05216529_10737</name>
</gene>
<sequence length="73" mass="8515">MDNADRRLCKTCIYKPSPIDKKKLEMHCDYIEIAGEMRKCPVEDCDKYVKGRRTNRRKHLRMGRGGITGQAKT</sequence>
<dbReference type="AlphaFoldDB" id="A0A315ZUS4"/>
<protein>
    <submittedName>
        <fullName evidence="1">Uncharacterized protein</fullName>
    </submittedName>
</protein>
<dbReference type="OrthoDB" id="2060115at2"/>
<proteinExistence type="predicted"/>
<name>A0A315ZUS4_9FIRM</name>
<organism evidence="1 2">
    <name type="scientific">Faecalicatena contorta</name>
    <dbReference type="NCBI Taxonomy" id="39482"/>
    <lineage>
        <taxon>Bacteria</taxon>
        <taxon>Bacillati</taxon>
        <taxon>Bacillota</taxon>
        <taxon>Clostridia</taxon>
        <taxon>Lachnospirales</taxon>
        <taxon>Lachnospiraceae</taxon>
        <taxon>Faecalicatena</taxon>
    </lineage>
</organism>
<evidence type="ECO:0000313" key="1">
    <source>
        <dbReference type="EMBL" id="SUQ14585.1"/>
    </source>
</evidence>
<dbReference type="EMBL" id="UHJJ01000007">
    <property type="protein sequence ID" value="SUQ14585.1"/>
    <property type="molecule type" value="Genomic_DNA"/>
</dbReference>
<dbReference type="RefSeq" id="WP_109711613.1">
    <property type="nucleotide sequence ID" value="NZ_QGDS01000007.1"/>
</dbReference>